<dbReference type="PANTHER" id="PTHR33495">
    <property type="entry name" value="ANTI-SIGMA FACTOR ANTAGONIST TM_1081-RELATED-RELATED"/>
    <property type="match status" value="1"/>
</dbReference>
<evidence type="ECO:0000313" key="3">
    <source>
        <dbReference type="EMBL" id="KKK59805.1"/>
    </source>
</evidence>
<name>A0A0F8XFP4_9ZZZZ</name>
<dbReference type="SUPFAM" id="SSF52091">
    <property type="entry name" value="SpoIIaa-like"/>
    <property type="match status" value="1"/>
</dbReference>
<dbReference type="NCBIfam" id="TIGR00377">
    <property type="entry name" value="ant_ant_sig"/>
    <property type="match status" value="1"/>
</dbReference>
<reference evidence="3" key="1">
    <citation type="journal article" date="2015" name="Nature">
        <title>Complex archaea that bridge the gap between prokaryotes and eukaryotes.</title>
        <authorList>
            <person name="Spang A."/>
            <person name="Saw J.H."/>
            <person name="Jorgensen S.L."/>
            <person name="Zaremba-Niedzwiedzka K."/>
            <person name="Martijn J."/>
            <person name="Lind A.E."/>
            <person name="van Eijk R."/>
            <person name="Schleper C."/>
            <person name="Guy L."/>
            <person name="Ettema T.J."/>
        </authorList>
    </citation>
    <scope>NUCLEOTIDE SEQUENCE</scope>
</reference>
<gene>
    <name evidence="3" type="ORF">LCGC14_3030700</name>
</gene>
<dbReference type="PROSITE" id="PS50801">
    <property type="entry name" value="STAS"/>
    <property type="match status" value="1"/>
</dbReference>
<comment type="caution">
    <text evidence="3">The sequence shown here is derived from an EMBL/GenBank/DDBJ whole genome shotgun (WGS) entry which is preliminary data.</text>
</comment>
<protein>
    <recommendedName>
        <fullName evidence="2">STAS domain-containing protein</fullName>
    </recommendedName>
</protein>
<dbReference type="InterPro" id="IPR036513">
    <property type="entry name" value="STAS_dom_sf"/>
</dbReference>
<dbReference type="GO" id="GO:0043856">
    <property type="term" value="F:anti-sigma factor antagonist activity"/>
    <property type="evidence" value="ECO:0007669"/>
    <property type="project" value="InterPro"/>
</dbReference>
<dbReference type="CDD" id="cd07043">
    <property type="entry name" value="STAS_anti-anti-sigma_factors"/>
    <property type="match status" value="1"/>
</dbReference>
<comment type="similarity">
    <text evidence="1">Belongs to the anti-sigma-factor antagonist family.</text>
</comment>
<dbReference type="InterPro" id="IPR003658">
    <property type="entry name" value="Anti-sigma_ant"/>
</dbReference>
<evidence type="ECO:0000256" key="1">
    <source>
        <dbReference type="ARBA" id="ARBA00009013"/>
    </source>
</evidence>
<accession>A0A0F8XFP4</accession>
<sequence length="113" mass="12779">MKVTAETYGHAVVLNMNGELTEDTLEVFRQVVVHQLEDANVVDLVMNLEEVPFIDSAGLEYLLEIQEELAGRFGQVKLVGCDENVQKIFEITDLRSTFEQYERATDAVKTVQT</sequence>
<dbReference type="EMBL" id="LAZR01063283">
    <property type="protein sequence ID" value="KKK59805.1"/>
    <property type="molecule type" value="Genomic_DNA"/>
</dbReference>
<dbReference type="Gene3D" id="3.30.750.24">
    <property type="entry name" value="STAS domain"/>
    <property type="match status" value="1"/>
</dbReference>
<organism evidence="3">
    <name type="scientific">marine sediment metagenome</name>
    <dbReference type="NCBI Taxonomy" id="412755"/>
    <lineage>
        <taxon>unclassified sequences</taxon>
        <taxon>metagenomes</taxon>
        <taxon>ecological metagenomes</taxon>
    </lineage>
</organism>
<dbReference type="AlphaFoldDB" id="A0A0F8XFP4"/>
<dbReference type="InterPro" id="IPR002645">
    <property type="entry name" value="STAS_dom"/>
</dbReference>
<feature type="domain" description="STAS" evidence="2">
    <location>
        <begin position="1"/>
        <end position="111"/>
    </location>
</feature>
<evidence type="ECO:0000259" key="2">
    <source>
        <dbReference type="PROSITE" id="PS50801"/>
    </source>
</evidence>
<dbReference type="Pfam" id="PF01740">
    <property type="entry name" value="STAS"/>
    <property type="match status" value="1"/>
</dbReference>
<proteinExistence type="inferred from homology"/>